<dbReference type="PANTHER" id="PTHR43386">
    <property type="entry name" value="OLIGOPEPTIDE TRANSPORT SYSTEM PERMEASE PROTEIN APPC"/>
    <property type="match status" value="1"/>
</dbReference>
<reference evidence="10 11" key="1">
    <citation type="submission" date="2019-10" db="EMBL/GenBank/DDBJ databases">
        <title>Cardiobacteriales fam. a chemoheterotrophic member of the order Cardiobacteriales, and proposal of Cardiobacteriales fam. nov.</title>
        <authorList>
            <person name="Wang C."/>
        </authorList>
    </citation>
    <scope>NUCLEOTIDE SEQUENCE [LARGE SCALE GENOMIC DNA]</scope>
    <source>
        <strain evidence="10 11">ML27</strain>
    </source>
</reference>
<dbReference type="Pfam" id="PF00528">
    <property type="entry name" value="BPD_transp_1"/>
    <property type="match status" value="1"/>
</dbReference>
<keyword evidence="6 7" id="KW-0472">Membrane</keyword>
<keyword evidence="4 7" id="KW-0812">Transmembrane</keyword>
<sequence length="430" mass="48074">MSHRIPPAQPIPANLPPNDLPSPHNEGLPEQPPTLKHDDYYTAGQFALIKRRFAKNWLGVAAAWFLFILVFVGFFAPFFSPVDPTIRGANSDYKRGAPQGIHFADENEFSWRPFVYTYTKKQAEVDFSTIASGDLSALDALTNSGALSSSSQNEYIIDKDQRRYVYFFVKGWEYSLVNLGFFEIKWDRHLFGVKDGQIHLFGTDEDGKDVFSRTLHAIWITVSIAIVALIFKLITSLLVGGISGYFGGRVDQVLMSITEAIRVIPSIPIYLACAVALSQFDLTPVQRYFAIAMIIGMLDFAALARRLRTHILTERTQDYILAAQLCGSSTRRIIGKHLIPSFTSYIIVDTLINFPYVILAETSLSFLGLGLTEPVNSLGVLLQKAQDPDIQQNMVWQFLPVSVFIVLILAFVFVGDALRDAADPYSERKG</sequence>
<dbReference type="PROSITE" id="PS50928">
    <property type="entry name" value="ABC_TM1"/>
    <property type="match status" value="1"/>
</dbReference>
<dbReference type="GO" id="GO:0055085">
    <property type="term" value="P:transmembrane transport"/>
    <property type="evidence" value="ECO:0007669"/>
    <property type="project" value="InterPro"/>
</dbReference>
<dbReference type="AlphaFoldDB" id="A0A6N7EXZ4"/>
<evidence type="ECO:0000256" key="3">
    <source>
        <dbReference type="ARBA" id="ARBA00022475"/>
    </source>
</evidence>
<feature type="transmembrane region" description="Helical" evidence="7">
    <location>
        <begin position="286"/>
        <end position="304"/>
    </location>
</feature>
<evidence type="ECO:0000256" key="6">
    <source>
        <dbReference type="ARBA" id="ARBA00023136"/>
    </source>
</evidence>
<evidence type="ECO:0000256" key="1">
    <source>
        <dbReference type="ARBA" id="ARBA00004651"/>
    </source>
</evidence>
<accession>A0A6N7EXZ4</accession>
<dbReference type="EMBL" id="WHNW01000004">
    <property type="protein sequence ID" value="MPV85997.1"/>
    <property type="molecule type" value="Genomic_DNA"/>
</dbReference>
<protein>
    <submittedName>
        <fullName evidence="10">ABC transporter permease subunit</fullName>
    </submittedName>
</protein>
<comment type="similarity">
    <text evidence="7">Belongs to the binding-protein-dependent transport system permease family.</text>
</comment>
<proteinExistence type="inferred from homology"/>
<gene>
    <name evidence="10" type="ORF">GCU85_04535</name>
</gene>
<feature type="transmembrane region" description="Helical" evidence="7">
    <location>
        <begin position="394"/>
        <end position="414"/>
    </location>
</feature>
<name>A0A6N7EXZ4_9GAMM</name>
<dbReference type="RefSeq" id="WP_152809816.1">
    <property type="nucleotide sequence ID" value="NZ_WHNW01000004.1"/>
</dbReference>
<dbReference type="Proteomes" id="UP000471298">
    <property type="component" value="Unassembled WGS sequence"/>
</dbReference>
<feature type="transmembrane region" description="Helical" evidence="7">
    <location>
        <begin position="57"/>
        <end position="79"/>
    </location>
</feature>
<dbReference type="Gene3D" id="1.10.3720.10">
    <property type="entry name" value="MetI-like"/>
    <property type="match status" value="1"/>
</dbReference>
<dbReference type="InterPro" id="IPR025966">
    <property type="entry name" value="OppC_N"/>
</dbReference>
<dbReference type="PANTHER" id="PTHR43386:SF1">
    <property type="entry name" value="D,D-DIPEPTIDE TRANSPORT SYSTEM PERMEASE PROTEIN DDPC-RELATED"/>
    <property type="match status" value="1"/>
</dbReference>
<comment type="caution">
    <text evidence="10">The sequence shown here is derived from an EMBL/GenBank/DDBJ whole genome shotgun (WGS) entry which is preliminary data.</text>
</comment>
<dbReference type="InterPro" id="IPR035906">
    <property type="entry name" value="MetI-like_sf"/>
</dbReference>
<keyword evidence="11" id="KW-1185">Reference proteome</keyword>
<feature type="transmembrane region" description="Helical" evidence="7">
    <location>
        <begin position="260"/>
        <end position="280"/>
    </location>
</feature>
<feature type="compositionally biased region" description="Pro residues" evidence="8">
    <location>
        <begin position="7"/>
        <end position="20"/>
    </location>
</feature>
<dbReference type="SUPFAM" id="SSF161098">
    <property type="entry name" value="MetI-like"/>
    <property type="match status" value="1"/>
</dbReference>
<feature type="region of interest" description="Disordered" evidence="8">
    <location>
        <begin position="1"/>
        <end position="34"/>
    </location>
</feature>
<keyword evidence="5 7" id="KW-1133">Transmembrane helix</keyword>
<keyword evidence="2 7" id="KW-0813">Transport</keyword>
<dbReference type="InterPro" id="IPR050366">
    <property type="entry name" value="BP-dependent_transpt_permease"/>
</dbReference>
<evidence type="ECO:0000256" key="4">
    <source>
        <dbReference type="ARBA" id="ARBA00022692"/>
    </source>
</evidence>
<dbReference type="Pfam" id="PF12911">
    <property type="entry name" value="OppC_N"/>
    <property type="match status" value="1"/>
</dbReference>
<dbReference type="InterPro" id="IPR000515">
    <property type="entry name" value="MetI-like"/>
</dbReference>
<evidence type="ECO:0000256" key="8">
    <source>
        <dbReference type="SAM" id="MobiDB-lite"/>
    </source>
</evidence>
<dbReference type="InParanoid" id="A0A6N7EXZ4"/>
<evidence type="ECO:0000256" key="7">
    <source>
        <dbReference type="RuleBase" id="RU363032"/>
    </source>
</evidence>
<feature type="transmembrane region" description="Helical" evidence="7">
    <location>
        <begin position="217"/>
        <end position="239"/>
    </location>
</feature>
<feature type="domain" description="ABC transmembrane type-1" evidence="9">
    <location>
        <begin position="218"/>
        <end position="417"/>
    </location>
</feature>
<evidence type="ECO:0000313" key="10">
    <source>
        <dbReference type="EMBL" id="MPV85997.1"/>
    </source>
</evidence>
<dbReference type="CDD" id="cd06261">
    <property type="entry name" value="TM_PBP2"/>
    <property type="match status" value="1"/>
</dbReference>
<organism evidence="10 11">
    <name type="scientific">Ostreibacterium oceani</name>
    <dbReference type="NCBI Taxonomy" id="2654998"/>
    <lineage>
        <taxon>Bacteria</taxon>
        <taxon>Pseudomonadati</taxon>
        <taxon>Pseudomonadota</taxon>
        <taxon>Gammaproteobacteria</taxon>
        <taxon>Cardiobacteriales</taxon>
        <taxon>Ostreibacteriaceae</taxon>
        <taxon>Ostreibacterium</taxon>
    </lineage>
</organism>
<feature type="transmembrane region" description="Helical" evidence="7">
    <location>
        <begin position="338"/>
        <end position="358"/>
    </location>
</feature>
<dbReference type="GO" id="GO:0005886">
    <property type="term" value="C:plasma membrane"/>
    <property type="evidence" value="ECO:0007669"/>
    <property type="project" value="UniProtKB-SubCell"/>
</dbReference>
<evidence type="ECO:0000256" key="5">
    <source>
        <dbReference type="ARBA" id="ARBA00022989"/>
    </source>
</evidence>
<evidence type="ECO:0000259" key="9">
    <source>
        <dbReference type="PROSITE" id="PS50928"/>
    </source>
</evidence>
<comment type="subcellular location">
    <subcellularLocation>
        <location evidence="1 7">Cell membrane</location>
        <topology evidence="1 7">Multi-pass membrane protein</topology>
    </subcellularLocation>
</comment>
<evidence type="ECO:0000256" key="2">
    <source>
        <dbReference type="ARBA" id="ARBA00022448"/>
    </source>
</evidence>
<evidence type="ECO:0000313" key="11">
    <source>
        <dbReference type="Proteomes" id="UP000471298"/>
    </source>
</evidence>
<keyword evidence="3" id="KW-1003">Cell membrane</keyword>